<feature type="region of interest" description="Disordered" evidence="1">
    <location>
        <begin position="1"/>
        <end position="27"/>
    </location>
</feature>
<comment type="caution">
    <text evidence="2">The sequence shown here is derived from an EMBL/GenBank/DDBJ whole genome shotgun (WGS) entry which is preliminary data.</text>
</comment>
<dbReference type="Proteomes" id="UP000314294">
    <property type="component" value="Unassembled WGS sequence"/>
</dbReference>
<name>A0A4Z2J8W7_9TELE</name>
<accession>A0A4Z2J8W7</accession>
<organism evidence="2 3">
    <name type="scientific">Liparis tanakae</name>
    <name type="common">Tanaka's snailfish</name>
    <dbReference type="NCBI Taxonomy" id="230148"/>
    <lineage>
        <taxon>Eukaryota</taxon>
        <taxon>Metazoa</taxon>
        <taxon>Chordata</taxon>
        <taxon>Craniata</taxon>
        <taxon>Vertebrata</taxon>
        <taxon>Euteleostomi</taxon>
        <taxon>Actinopterygii</taxon>
        <taxon>Neopterygii</taxon>
        <taxon>Teleostei</taxon>
        <taxon>Neoteleostei</taxon>
        <taxon>Acanthomorphata</taxon>
        <taxon>Eupercaria</taxon>
        <taxon>Perciformes</taxon>
        <taxon>Cottioidei</taxon>
        <taxon>Cottales</taxon>
        <taxon>Liparidae</taxon>
        <taxon>Liparis</taxon>
    </lineage>
</organism>
<evidence type="ECO:0000313" key="2">
    <source>
        <dbReference type="EMBL" id="TNN86467.1"/>
    </source>
</evidence>
<keyword evidence="3" id="KW-1185">Reference proteome</keyword>
<reference evidence="2 3" key="1">
    <citation type="submission" date="2019-03" db="EMBL/GenBank/DDBJ databases">
        <title>First draft genome of Liparis tanakae, snailfish: a comprehensive survey of snailfish specific genes.</title>
        <authorList>
            <person name="Kim W."/>
            <person name="Song I."/>
            <person name="Jeong J.-H."/>
            <person name="Kim D."/>
            <person name="Kim S."/>
            <person name="Ryu S."/>
            <person name="Song J.Y."/>
            <person name="Lee S.K."/>
        </authorList>
    </citation>
    <scope>NUCLEOTIDE SEQUENCE [LARGE SCALE GENOMIC DNA]</scope>
    <source>
        <tissue evidence="2">Muscle</tissue>
    </source>
</reference>
<dbReference type="EMBL" id="SRLO01000015">
    <property type="protein sequence ID" value="TNN86467.1"/>
    <property type="molecule type" value="Genomic_DNA"/>
</dbReference>
<proteinExistence type="predicted"/>
<sequence length="230" mass="25006">MRRSTSFLSKTREAGPSSDIPLPTNIEYSPQLEAPSLQRRTLGSSTHRGPRVLDSLRYGLKALGSGQVPLLSDILTDTEGVQLYEEGAPVYTGRIHATGLKATGEHLQAQSYSYDALRRTLGSSTHRGPRVLDSLRYGVTTLGSGQVPLLSDILTDTEGAQKHAHTGHRYVKHEPRQTAAYATGAEIRSRLDVRWPTDLRGVNLESRLPVFMVMVSVNSTSLAGEANASL</sequence>
<protein>
    <submittedName>
        <fullName evidence="2">Uncharacterized protein</fullName>
    </submittedName>
</protein>
<evidence type="ECO:0000256" key="1">
    <source>
        <dbReference type="SAM" id="MobiDB-lite"/>
    </source>
</evidence>
<evidence type="ECO:0000313" key="3">
    <source>
        <dbReference type="Proteomes" id="UP000314294"/>
    </source>
</evidence>
<dbReference type="AlphaFoldDB" id="A0A4Z2J8W7"/>
<gene>
    <name evidence="2" type="ORF">EYF80_003237</name>
</gene>